<feature type="region of interest" description="Disordered" evidence="1">
    <location>
        <begin position="90"/>
        <end position="122"/>
    </location>
</feature>
<dbReference type="AlphaFoldDB" id="A0A183MAZ9"/>
<dbReference type="Proteomes" id="UP000277204">
    <property type="component" value="Unassembled WGS sequence"/>
</dbReference>
<gene>
    <name evidence="2" type="ORF">SMRZ_LOCUS13224</name>
</gene>
<sequence length="146" mass="16784">MGMKKAISSTCHEFLSHKKHHHKEWITVDTLDKNQGRKSMMAAMNNSRKRAVKVKSQAEYTEVIKQVKRSIRTDKRKYVEDLAVMAGKTVGEGNMRSERSVKSKEDKTSTSEEKRGMHWASRMPLDDIDFADDLALPSQSQKQMQD</sequence>
<protein>
    <submittedName>
        <fullName evidence="2">Uncharacterized protein</fullName>
    </submittedName>
</protein>
<accession>A0A183MAZ9</accession>
<keyword evidence="3" id="KW-1185">Reference proteome</keyword>
<evidence type="ECO:0000256" key="1">
    <source>
        <dbReference type="SAM" id="MobiDB-lite"/>
    </source>
</evidence>
<name>A0A183MAZ9_9TREM</name>
<proteinExistence type="predicted"/>
<evidence type="ECO:0000313" key="3">
    <source>
        <dbReference type="Proteomes" id="UP000277204"/>
    </source>
</evidence>
<reference evidence="2 3" key="1">
    <citation type="submission" date="2018-11" db="EMBL/GenBank/DDBJ databases">
        <authorList>
            <consortium name="Pathogen Informatics"/>
        </authorList>
    </citation>
    <scope>NUCLEOTIDE SEQUENCE [LARGE SCALE GENOMIC DNA]</scope>
    <source>
        <strain evidence="2 3">Zambia</strain>
    </source>
</reference>
<feature type="compositionally biased region" description="Basic and acidic residues" evidence="1">
    <location>
        <begin position="95"/>
        <end position="116"/>
    </location>
</feature>
<evidence type="ECO:0000313" key="2">
    <source>
        <dbReference type="EMBL" id="VDP04571.1"/>
    </source>
</evidence>
<organism evidence="2 3">
    <name type="scientific">Schistosoma margrebowiei</name>
    <dbReference type="NCBI Taxonomy" id="48269"/>
    <lineage>
        <taxon>Eukaryota</taxon>
        <taxon>Metazoa</taxon>
        <taxon>Spiralia</taxon>
        <taxon>Lophotrochozoa</taxon>
        <taxon>Platyhelminthes</taxon>
        <taxon>Trematoda</taxon>
        <taxon>Digenea</taxon>
        <taxon>Strigeidida</taxon>
        <taxon>Schistosomatoidea</taxon>
        <taxon>Schistosomatidae</taxon>
        <taxon>Schistosoma</taxon>
    </lineage>
</organism>
<dbReference type="EMBL" id="UZAI01009396">
    <property type="protein sequence ID" value="VDP04571.1"/>
    <property type="molecule type" value="Genomic_DNA"/>
</dbReference>